<dbReference type="EMBL" id="CP016170">
    <property type="protein sequence ID" value="ANN66152.1"/>
    <property type="molecule type" value="Genomic_DNA"/>
</dbReference>
<evidence type="ECO:0000259" key="2">
    <source>
        <dbReference type="Pfam" id="PF00535"/>
    </source>
</evidence>
<dbReference type="PANTHER" id="PTHR43630">
    <property type="entry name" value="POLY-BETA-1,6-N-ACETYL-D-GLUCOSAMINE SYNTHASE"/>
    <property type="match status" value="1"/>
</dbReference>
<dbReference type="STRING" id="463025.BAU08_07720"/>
<dbReference type="KEGG" id="bbro:BAU06_07490"/>
<feature type="domain" description="Glycosyltransferase 2-like" evidence="2">
    <location>
        <begin position="7"/>
        <end position="132"/>
    </location>
</feature>
<dbReference type="CDD" id="cd02511">
    <property type="entry name" value="Beta4Glucosyltransferase"/>
    <property type="match status" value="1"/>
</dbReference>
<dbReference type="GO" id="GO:0016740">
    <property type="term" value="F:transferase activity"/>
    <property type="evidence" value="ECO:0007669"/>
    <property type="project" value="UniProtKB-KW"/>
</dbReference>
<gene>
    <name evidence="3" type="ORF">BAU06_07490</name>
    <name evidence="4" type="ORF">BAU08_07720</name>
</gene>
<name>A0A193FV72_9BORD</name>
<dbReference type="RefSeq" id="WP_066346468.1">
    <property type="nucleotide sequence ID" value="NZ_CBCSFJ010000019.1"/>
</dbReference>
<dbReference type="Pfam" id="PF00535">
    <property type="entry name" value="Glycos_transf_2"/>
    <property type="match status" value="1"/>
</dbReference>
<keyword evidence="5" id="KW-1185">Reference proteome</keyword>
<evidence type="ECO:0000313" key="6">
    <source>
        <dbReference type="Proteomes" id="UP000092213"/>
    </source>
</evidence>
<reference evidence="5 6" key="1">
    <citation type="submission" date="2016-06" db="EMBL/GenBank/DDBJ databases">
        <title>Complete genome sequences of Bordetella bronchialis and Bordetella flabilis.</title>
        <authorList>
            <person name="LiPuma J.J."/>
            <person name="Spilker T."/>
        </authorList>
    </citation>
    <scope>NUCLEOTIDE SEQUENCE [LARGE SCALE GENOMIC DNA]</scope>
    <source>
        <strain evidence="4 6">AU17976</strain>
        <strain evidence="3 5">AU3182</strain>
    </source>
</reference>
<dbReference type="SUPFAM" id="SSF53448">
    <property type="entry name" value="Nucleotide-diphospho-sugar transferases"/>
    <property type="match status" value="1"/>
</dbReference>
<dbReference type="Gene3D" id="3.90.550.10">
    <property type="entry name" value="Spore Coat Polysaccharide Biosynthesis Protein SpsA, Chain A"/>
    <property type="match status" value="1"/>
</dbReference>
<dbReference type="Proteomes" id="UP000092213">
    <property type="component" value="Chromosome"/>
</dbReference>
<dbReference type="OrthoDB" id="9815923at2"/>
<evidence type="ECO:0000256" key="1">
    <source>
        <dbReference type="ARBA" id="ARBA00038494"/>
    </source>
</evidence>
<dbReference type="InterPro" id="IPR029044">
    <property type="entry name" value="Nucleotide-diphossugar_trans"/>
</dbReference>
<keyword evidence="4" id="KW-0808">Transferase</keyword>
<evidence type="ECO:0000313" key="5">
    <source>
        <dbReference type="Proteomes" id="UP000091897"/>
    </source>
</evidence>
<comment type="similarity">
    <text evidence="1">Belongs to the glycosyltransferase 2 family. WaaE/KdtX subfamily.</text>
</comment>
<sequence length="296" mass="33825">MSRVPVSVIVMTKNEERNIDKCLRALSDFDEVFVVDSHSTDRTVEIATSLGARVVQFQWNRRYPKKKQWCLDNLPFSHEVVLYVDADEVMTPELAREINDCLPRFAQGAGGAFVGFNYVFCGKQLNHGHRVYKLVLLPRSRSRFLDYNDLDVANMWEVEGHYQPQVDGPVFLLKHRMAHHDHDGLYHYFDKHNKYSDWEANLRVKGLLNDPREANIGLRSMMKRIFAAMPFKAPAAFVHCYILRLGFLDGKTGLDYAVARSMYYWQIGIKSRELRAAMAAAAPAATGVDAVRGGTH</sequence>
<accession>A0A193FV72</accession>
<dbReference type="AlphaFoldDB" id="A0A193FV72"/>
<organism evidence="4 6">
    <name type="scientific">Bordetella bronchialis</name>
    <dbReference type="NCBI Taxonomy" id="463025"/>
    <lineage>
        <taxon>Bacteria</taxon>
        <taxon>Pseudomonadati</taxon>
        <taxon>Pseudomonadota</taxon>
        <taxon>Betaproteobacteria</taxon>
        <taxon>Burkholderiales</taxon>
        <taxon>Alcaligenaceae</taxon>
        <taxon>Bordetella</taxon>
    </lineage>
</organism>
<evidence type="ECO:0000313" key="4">
    <source>
        <dbReference type="EMBL" id="ANN71233.1"/>
    </source>
</evidence>
<evidence type="ECO:0000313" key="3">
    <source>
        <dbReference type="EMBL" id="ANN66152.1"/>
    </source>
</evidence>
<proteinExistence type="inferred from homology"/>
<dbReference type="PANTHER" id="PTHR43630:SF2">
    <property type="entry name" value="GLYCOSYLTRANSFERASE"/>
    <property type="match status" value="1"/>
</dbReference>
<protein>
    <submittedName>
        <fullName evidence="4">Glycosyl transferase family 2</fullName>
    </submittedName>
</protein>
<dbReference type="InterPro" id="IPR001173">
    <property type="entry name" value="Glyco_trans_2-like"/>
</dbReference>
<dbReference type="Proteomes" id="UP000091897">
    <property type="component" value="Chromosome"/>
</dbReference>
<dbReference type="EMBL" id="CP016171">
    <property type="protein sequence ID" value="ANN71233.1"/>
    <property type="molecule type" value="Genomic_DNA"/>
</dbReference>